<accession>A0ABW3EV51</accession>
<evidence type="ECO:0000313" key="1">
    <source>
        <dbReference type="EMBL" id="MFD0903470.1"/>
    </source>
</evidence>
<keyword evidence="2" id="KW-1185">Reference proteome</keyword>
<dbReference type="RefSeq" id="WP_378302310.1">
    <property type="nucleotide sequence ID" value="NZ_JBHTJA010000056.1"/>
</dbReference>
<dbReference type="EMBL" id="JBHTJA010000056">
    <property type="protein sequence ID" value="MFD0903470.1"/>
    <property type="molecule type" value="Genomic_DNA"/>
</dbReference>
<dbReference type="Proteomes" id="UP001596972">
    <property type="component" value="Unassembled WGS sequence"/>
</dbReference>
<comment type="caution">
    <text evidence="1">The sequence shown here is derived from an EMBL/GenBank/DDBJ whole genome shotgun (WGS) entry which is preliminary data.</text>
</comment>
<name>A0ABW3EV51_9ACTN</name>
<gene>
    <name evidence="1" type="ORF">ACFQ11_23965</name>
</gene>
<proteinExistence type="predicted"/>
<organism evidence="1 2">
    <name type="scientific">Actinomadura sediminis</name>
    <dbReference type="NCBI Taxonomy" id="1038904"/>
    <lineage>
        <taxon>Bacteria</taxon>
        <taxon>Bacillati</taxon>
        <taxon>Actinomycetota</taxon>
        <taxon>Actinomycetes</taxon>
        <taxon>Streptosporangiales</taxon>
        <taxon>Thermomonosporaceae</taxon>
        <taxon>Actinomadura</taxon>
    </lineage>
</organism>
<sequence>MEDGRGSWVGPDGLRVTAVRLAGAHRVWAEFMGVRGDSALLVTRDGTLVGRGYYRTVEELSAVVDLAELYLR</sequence>
<protein>
    <submittedName>
        <fullName evidence="1">Uncharacterized protein</fullName>
    </submittedName>
</protein>
<reference evidence="2" key="1">
    <citation type="journal article" date="2019" name="Int. J. Syst. Evol. Microbiol.">
        <title>The Global Catalogue of Microorganisms (GCM) 10K type strain sequencing project: providing services to taxonomists for standard genome sequencing and annotation.</title>
        <authorList>
            <consortium name="The Broad Institute Genomics Platform"/>
            <consortium name="The Broad Institute Genome Sequencing Center for Infectious Disease"/>
            <person name="Wu L."/>
            <person name="Ma J."/>
        </authorList>
    </citation>
    <scope>NUCLEOTIDE SEQUENCE [LARGE SCALE GENOMIC DNA]</scope>
    <source>
        <strain evidence="2">JCM 31202</strain>
    </source>
</reference>
<evidence type="ECO:0000313" key="2">
    <source>
        <dbReference type="Proteomes" id="UP001596972"/>
    </source>
</evidence>